<dbReference type="EMBL" id="AMLP01000192">
    <property type="protein sequence ID" value="ELS52846.1"/>
    <property type="molecule type" value="Genomic_DNA"/>
</dbReference>
<evidence type="ECO:0000313" key="2">
    <source>
        <dbReference type="EMBL" id="ELS52846.1"/>
    </source>
</evidence>
<feature type="region of interest" description="Disordered" evidence="1">
    <location>
        <begin position="15"/>
        <end position="36"/>
    </location>
</feature>
<reference evidence="2 3" key="1">
    <citation type="journal article" date="2013" name="Genome Announc.">
        <title>Draft Genome Sequence of Streptomyces viridochromogenes Strain Tu57, Producer of Avilamycin.</title>
        <authorList>
            <person name="Gruning B.A."/>
            <person name="Erxleben A."/>
            <person name="Hahnlein A."/>
            <person name="Gunther S."/>
        </authorList>
    </citation>
    <scope>NUCLEOTIDE SEQUENCE [LARGE SCALE GENOMIC DNA]</scope>
    <source>
        <strain evidence="2 3">Tue57</strain>
    </source>
</reference>
<name>L8P5L1_STRVR</name>
<accession>L8P5L1</accession>
<organism evidence="2 3">
    <name type="scientific">Streptomyces viridochromogenes Tue57</name>
    <dbReference type="NCBI Taxonomy" id="1160705"/>
    <lineage>
        <taxon>Bacteria</taxon>
        <taxon>Bacillati</taxon>
        <taxon>Actinomycetota</taxon>
        <taxon>Actinomycetes</taxon>
        <taxon>Kitasatosporales</taxon>
        <taxon>Streptomycetaceae</taxon>
        <taxon>Streptomyces</taxon>
    </lineage>
</organism>
<dbReference type="Proteomes" id="UP000011205">
    <property type="component" value="Unassembled WGS sequence"/>
</dbReference>
<gene>
    <name evidence="2" type="ORF">STVIR_6184</name>
</gene>
<proteinExistence type="predicted"/>
<sequence>MAAAKGRLELRSLVEPSTTSVGLPKETVGSPLKWIQ</sequence>
<evidence type="ECO:0000313" key="3">
    <source>
        <dbReference type="Proteomes" id="UP000011205"/>
    </source>
</evidence>
<dbReference type="AlphaFoldDB" id="L8P5L1"/>
<protein>
    <submittedName>
        <fullName evidence="2">Uncharacterized protein</fullName>
    </submittedName>
</protein>
<evidence type="ECO:0000256" key="1">
    <source>
        <dbReference type="SAM" id="MobiDB-lite"/>
    </source>
</evidence>
<comment type="caution">
    <text evidence="2">The sequence shown here is derived from an EMBL/GenBank/DDBJ whole genome shotgun (WGS) entry which is preliminary data.</text>
</comment>